<dbReference type="EMBL" id="CM016557">
    <property type="protein sequence ID" value="TKW09393.1"/>
    <property type="molecule type" value="Genomic_DNA"/>
</dbReference>
<dbReference type="Proteomes" id="UP000298652">
    <property type="component" value="Chromosome 6"/>
</dbReference>
<proteinExistence type="predicted"/>
<dbReference type="AlphaFoldDB" id="A0A4U6U6P4"/>
<gene>
    <name evidence="1" type="ORF">SEVIR_6G091650v2</name>
</gene>
<evidence type="ECO:0000313" key="1">
    <source>
        <dbReference type="EMBL" id="TKW09393.1"/>
    </source>
</evidence>
<name>A0A4U6U6P4_SETVI</name>
<keyword evidence="2" id="KW-1185">Reference proteome</keyword>
<dbReference type="Gramene" id="TKW09393">
    <property type="protein sequence ID" value="TKW09393"/>
    <property type="gene ID" value="SEVIR_6G091650v2"/>
</dbReference>
<protein>
    <submittedName>
        <fullName evidence="1">Uncharacterized protein</fullName>
    </submittedName>
</protein>
<accession>A0A4U6U6P4</accession>
<sequence length="115" mass="13379">MRPTCQTKRKFTCTAPTLLLLDRMALTLLRVYIPSRLYKRRLRRRRRKRNRRIGPFLAALIQSLLKNLLSSPVSQTRRGCLPGRPSVKLRMSRIGTTTEEGTYCRHQVGGEEVVR</sequence>
<reference evidence="1" key="1">
    <citation type="submission" date="2019-03" db="EMBL/GenBank/DDBJ databases">
        <title>WGS assembly of Setaria viridis.</title>
        <authorList>
            <person name="Huang P."/>
            <person name="Jenkins J."/>
            <person name="Grimwood J."/>
            <person name="Barry K."/>
            <person name="Healey A."/>
            <person name="Mamidi S."/>
            <person name="Sreedasyam A."/>
            <person name="Shu S."/>
            <person name="Feldman M."/>
            <person name="Wu J."/>
            <person name="Yu Y."/>
            <person name="Chen C."/>
            <person name="Johnson J."/>
            <person name="Rokhsar D."/>
            <person name="Baxter I."/>
            <person name="Schmutz J."/>
            <person name="Brutnell T."/>
            <person name="Kellogg E."/>
        </authorList>
    </citation>
    <scope>NUCLEOTIDE SEQUENCE [LARGE SCALE GENOMIC DNA]</scope>
</reference>
<organism evidence="1 2">
    <name type="scientific">Setaria viridis</name>
    <name type="common">Green bristlegrass</name>
    <name type="synonym">Setaria italica subsp. viridis</name>
    <dbReference type="NCBI Taxonomy" id="4556"/>
    <lineage>
        <taxon>Eukaryota</taxon>
        <taxon>Viridiplantae</taxon>
        <taxon>Streptophyta</taxon>
        <taxon>Embryophyta</taxon>
        <taxon>Tracheophyta</taxon>
        <taxon>Spermatophyta</taxon>
        <taxon>Magnoliopsida</taxon>
        <taxon>Liliopsida</taxon>
        <taxon>Poales</taxon>
        <taxon>Poaceae</taxon>
        <taxon>PACMAD clade</taxon>
        <taxon>Panicoideae</taxon>
        <taxon>Panicodae</taxon>
        <taxon>Paniceae</taxon>
        <taxon>Cenchrinae</taxon>
        <taxon>Setaria</taxon>
    </lineage>
</organism>
<evidence type="ECO:0000313" key="2">
    <source>
        <dbReference type="Proteomes" id="UP000298652"/>
    </source>
</evidence>